<dbReference type="OrthoDB" id="9804511at2"/>
<feature type="signal peptide" evidence="5">
    <location>
        <begin position="1"/>
        <end position="21"/>
    </location>
</feature>
<keyword evidence="2 5" id="KW-0732">Signal</keyword>
<keyword evidence="4" id="KW-0865">Zymogen</keyword>
<dbReference type="GO" id="GO:0046872">
    <property type="term" value="F:metal ion binding"/>
    <property type="evidence" value="ECO:0007669"/>
    <property type="project" value="InterPro"/>
</dbReference>
<dbReference type="EMBL" id="NKHF01000068">
    <property type="protein sequence ID" value="PCK30886.1"/>
    <property type="molecule type" value="Genomic_DNA"/>
</dbReference>
<evidence type="ECO:0000259" key="8">
    <source>
        <dbReference type="Pfam" id="PF16656"/>
    </source>
</evidence>
<dbReference type="InterPro" id="IPR015914">
    <property type="entry name" value="PAPs_N"/>
</dbReference>
<evidence type="ECO:0000256" key="5">
    <source>
        <dbReference type="SAM" id="SignalP"/>
    </source>
</evidence>
<dbReference type="InterPro" id="IPR029052">
    <property type="entry name" value="Metallo-depent_PP-like"/>
</dbReference>
<evidence type="ECO:0000259" key="6">
    <source>
        <dbReference type="Pfam" id="PF00149"/>
    </source>
</evidence>
<dbReference type="RefSeq" id="WP_099642824.1">
    <property type="nucleotide sequence ID" value="NZ_NKHF01000068.1"/>
</dbReference>
<dbReference type="FunFam" id="2.60.120.380:FF:000013">
    <property type="entry name" value="Alkaline serine protease"/>
    <property type="match status" value="1"/>
</dbReference>
<protein>
    <submittedName>
        <fullName evidence="9">Phosphohydrolase</fullName>
    </submittedName>
</protein>
<feature type="domain" description="Peptidase C-terminal archaeal/bacterial" evidence="7">
    <location>
        <begin position="573"/>
        <end position="640"/>
    </location>
</feature>
<dbReference type="Gene3D" id="2.60.120.380">
    <property type="match status" value="2"/>
</dbReference>
<dbReference type="PANTHER" id="PTHR45867">
    <property type="entry name" value="PURPLE ACID PHOSPHATASE"/>
    <property type="match status" value="1"/>
</dbReference>
<gene>
    <name evidence="9" type="ORF">CEX98_14775</name>
</gene>
<dbReference type="InterPro" id="IPR008963">
    <property type="entry name" value="Purple_acid_Pase-like_N"/>
</dbReference>
<dbReference type="Pfam" id="PF16656">
    <property type="entry name" value="Pur_ac_phosph_N"/>
    <property type="match status" value="1"/>
</dbReference>
<name>A0A2A5JN74_PSEO7</name>
<dbReference type="Gene3D" id="3.60.21.10">
    <property type="match status" value="1"/>
</dbReference>
<accession>A0A2A5JN74</accession>
<sequence length="654" mass="71846">MKYTQMATFVVAVGISCSSLAASDYHRLVWDASPSTTATIGFTPTSGTNHIVKYGSTTDEQSWQSASISATHTFDGGLSSSFVKLTGLTPDSAVYYRVCDSQGCGQRLWFRTAPQTASGITAVAGGDTRTGWTTRRKGNELIAKIRPLFIMHGGDYTNANSVSEMREYLKDWQLTFSDDLIDGVAYKRIYPFVATHGNHEDDNYKTLCEVFGVDYDQDGTCTAKDTYGAFNVAGLLRVYTLNSQFKNSGWSSYATAMNNWLKNDLQAQGSSAAWRIAQYHKPMYPHYSGKSDNTILHTWWAQNFYNNAMNLVVESDTHINKLTYALTPTNNGFAATTQGGTVYVGEGSWGAPARSANDPKNWTIDLASIQQFKVLSVTNDKLTVRTAEFSNNATALSKAQRDADPLALPMNMTWWYAAEVGDELNLIKASNNLSVIETIIGEPPVVIELISGQPQENLAGAKSSQSLYYIDLPEGATQLKVETSGGSGDVDLYVRFDVAPTTQNYDCRPYKSGNNETCTIAPVQTGRYYVMLDGYERYSGVALTATVYTDTPPDQGKSQQWLDQSASKGQWQYYTFDVAEGAQSLQIKTSGGNGDADLYLRFGQQPTSKIYECRPYENGNNEMCTITNPDAGTWHIGLYGYAAFSGLTLEAESQ</sequence>
<evidence type="ECO:0000313" key="10">
    <source>
        <dbReference type="Proteomes" id="UP000228621"/>
    </source>
</evidence>
<dbReference type="AlphaFoldDB" id="A0A2A5JN74"/>
<feature type="chain" id="PRO_5012720808" evidence="5">
    <location>
        <begin position="22"/>
        <end position="654"/>
    </location>
</feature>
<reference evidence="10" key="1">
    <citation type="journal article" date="2019" name="Genome Announc.">
        <title>Draft Genome Sequence of Pseudoalteromonas piscicida Strain 36Y ROTHPW, an Hypersaline Seawater Isolate from the South Coast of Sonora, Mexico.</title>
        <authorList>
            <person name="Sanchez-Diaz R."/>
            <person name="Molina-Garza Z.J."/>
            <person name="Cruz-Suarez L.E."/>
            <person name="Selvin J."/>
            <person name="Kiran G.S."/>
            <person name="Ibarra-Gamez J.C."/>
            <person name="Gomez-Gil B."/>
            <person name="Galaviz-Silva L."/>
        </authorList>
    </citation>
    <scope>NUCLEOTIDE SEQUENCE [LARGE SCALE GENOMIC DNA]</scope>
    <source>
        <strain evidence="10">36Y_RITHPW</strain>
    </source>
</reference>
<dbReference type="PROSITE" id="PS51257">
    <property type="entry name" value="PROKAR_LIPOPROTEIN"/>
    <property type="match status" value="1"/>
</dbReference>
<dbReference type="GO" id="GO:0008233">
    <property type="term" value="F:peptidase activity"/>
    <property type="evidence" value="ECO:0007669"/>
    <property type="project" value="UniProtKB-KW"/>
</dbReference>
<dbReference type="InterPro" id="IPR004843">
    <property type="entry name" value="Calcineurin-like_PHP"/>
</dbReference>
<evidence type="ECO:0000313" key="9">
    <source>
        <dbReference type="EMBL" id="PCK30886.1"/>
    </source>
</evidence>
<dbReference type="InterPro" id="IPR007280">
    <property type="entry name" value="Peptidase_C_arc/bac"/>
</dbReference>
<evidence type="ECO:0000256" key="4">
    <source>
        <dbReference type="ARBA" id="ARBA00023145"/>
    </source>
</evidence>
<keyword evidence="3 9" id="KW-0378">Hydrolase</keyword>
<dbReference type="SUPFAM" id="SSF49363">
    <property type="entry name" value="Purple acid phosphatase, N-terminal domain"/>
    <property type="match status" value="1"/>
</dbReference>
<keyword evidence="10" id="KW-1185">Reference proteome</keyword>
<dbReference type="SUPFAM" id="SSF56300">
    <property type="entry name" value="Metallo-dependent phosphatases"/>
    <property type="match status" value="1"/>
</dbReference>
<evidence type="ECO:0000256" key="1">
    <source>
        <dbReference type="ARBA" id="ARBA00022670"/>
    </source>
</evidence>
<dbReference type="Pfam" id="PF04151">
    <property type="entry name" value="PPC"/>
    <property type="match status" value="2"/>
</dbReference>
<evidence type="ECO:0000256" key="3">
    <source>
        <dbReference type="ARBA" id="ARBA00022801"/>
    </source>
</evidence>
<dbReference type="Pfam" id="PF00149">
    <property type="entry name" value="Metallophos"/>
    <property type="match status" value="1"/>
</dbReference>
<dbReference type="PANTHER" id="PTHR45867:SF3">
    <property type="entry name" value="ACID PHOSPHATASE TYPE 7"/>
    <property type="match status" value="1"/>
</dbReference>
<dbReference type="GO" id="GO:0006508">
    <property type="term" value="P:proteolysis"/>
    <property type="evidence" value="ECO:0007669"/>
    <property type="project" value="UniProtKB-KW"/>
</dbReference>
<comment type="caution">
    <text evidence="9">The sequence shown here is derived from an EMBL/GenBank/DDBJ whole genome shotgun (WGS) entry which is preliminary data.</text>
</comment>
<dbReference type="Proteomes" id="UP000228621">
    <property type="component" value="Unassembled WGS sequence"/>
</dbReference>
<evidence type="ECO:0000256" key="2">
    <source>
        <dbReference type="ARBA" id="ARBA00022729"/>
    </source>
</evidence>
<dbReference type="GO" id="GO:0003993">
    <property type="term" value="F:acid phosphatase activity"/>
    <property type="evidence" value="ECO:0007669"/>
    <property type="project" value="InterPro"/>
</dbReference>
<evidence type="ECO:0000259" key="7">
    <source>
        <dbReference type="Pfam" id="PF04151"/>
    </source>
</evidence>
<feature type="domain" description="Calcineurin-like phosphoesterase" evidence="6">
    <location>
        <begin position="140"/>
        <end position="299"/>
    </location>
</feature>
<dbReference type="Gene3D" id="2.60.40.380">
    <property type="entry name" value="Purple acid phosphatase-like, N-terminal"/>
    <property type="match status" value="1"/>
</dbReference>
<feature type="domain" description="Purple acid phosphatase N-terminal" evidence="8">
    <location>
        <begin position="27"/>
        <end position="112"/>
    </location>
</feature>
<feature type="domain" description="Peptidase C-terminal archaeal/bacterial" evidence="7">
    <location>
        <begin position="467"/>
        <end position="533"/>
    </location>
</feature>
<proteinExistence type="predicted"/>
<organism evidence="9 10">
    <name type="scientific">Pseudoalteromonas piscicida</name>
    <dbReference type="NCBI Taxonomy" id="43662"/>
    <lineage>
        <taxon>Bacteria</taxon>
        <taxon>Pseudomonadati</taxon>
        <taxon>Pseudomonadota</taxon>
        <taxon>Gammaproteobacteria</taxon>
        <taxon>Alteromonadales</taxon>
        <taxon>Pseudoalteromonadaceae</taxon>
        <taxon>Pseudoalteromonas</taxon>
    </lineage>
</organism>
<keyword evidence="1" id="KW-0645">Protease</keyword>